<dbReference type="OrthoDB" id="793003at2"/>
<gene>
    <name evidence="1" type="ORF">FEM33_13865</name>
</gene>
<sequence>MTPSAQEYFNQLRQQHFPAKRNYLDAHLTLFHALPDEPRIVEDLANLAENQQPFEVTAQTIVSLGGGTAFKIISPELSALHQKLQKGWLESLTNQDRQKRNFHVTIQNKVEPQEAKNLQAEMARDFQPFRFTVHGIQLWRYLDGPWEYLMKFDFNKSTFD</sequence>
<comment type="caution">
    <text evidence="1">The sequence shown here is derived from an EMBL/GenBank/DDBJ whole genome shotgun (WGS) entry which is preliminary data.</text>
</comment>
<evidence type="ECO:0000313" key="1">
    <source>
        <dbReference type="EMBL" id="KAA6439529.1"/>
    </source>
</evidence>
<dbReference type="InterPro" id="IPR009097">
    <property type="entry name" value="Cyclic_Pdiesterase"/>
</dbReference>
<dbReference type="Proteomes" id="UP000323994">
    <property type="component" value="Unassembled WGS sequence"/>
</dbReference>
<dbReference type="EMBL" id="VBSN01000038">
    <property type="protein sequence ID" value="KAA6439529.1"/>
    <property type="molecule type" value="Genomic_DNA"/>
</dbReference>
<keyword evidence="1" id="KW-0436">Ligase</keyword>
<dbReference type="SUPFAM" id="SSF55144">
    <property type="entry name" value="LigT-like"/>
    <property type="match status" value="1"/>
</dbReference>
<organism evidence="1 2">
    <name type="scientific">Dyadobacter flavalbus</name>
    <dbReference type="NCBI Taxonomy" id="2579942"/>
    <lineage>
        <taxon>Bacteria</taxon>
        <taxon>Pseudomonadati</taxon>
        <taxon>Bacteroidota</taxon>
        <taxon>Cytophagia</taxon>
        <taxon>Cytophagales</taxon>
        <taxon>Spirosomataceae</taxon>
        <taxon>Dyadobacter</taxon>
    </lineage>
</organism>
<proteinExistence type="predicted"/>
<dbReference type="Pfam" id="PF13563">
    <property type="entry name" value="2_5_RNA_ligase2"/>
    <property type="match status" value="1"/>
</dbReference>
<dbReference type="AlphaFoldDB" id="A0A5M8QTQ9"/>
<accession>A0A5M8QTQ9</accession>
<reference evidence="1 2" key="1">
    <citation type="submission" date="2019-05" db="EMBL/GenBank/DDBJ databases">
        <authorList>
            <person name="Qu J.-H."/>
        </authorList>
    </citation>
    <scope>NUCLEOTIDE SEQUENCE [LARGE SCALE GENOMIC DNA]</scope>
    <source>
        <strain evidence="1 2">NS28</strain>
    </source>
</reference>
<evidence type="ECO:0000313" key="2">
    <source>
        <dbReference type="Proteomes" id="UP000323994"/>
    </source>
</evidence>
<dbReference type="Gene3D" id="3.90.1140.10">
    <property type="entry name" value="Cyclic phosphodiesterase"/>
    <property type="match status" value="1"/>
</dbReference>
<protein>
    <submittedName>
        <fullName evidence="1">2'-5' RNA ligase family protein</fullName>
    </submittedName>
</protein>
<keyword evidence="2" id="KW-1185">Reference proteome</keyword>
<dbReference type="GO" id="GO:0016874">
    <property type="term" value="F:ligase activity"/>
    <property type="evidence" value="ECO:0007669"/>
    <property type="project" value="UniProtKB-KW"/>
</dbReference>
<name>A0A5M8QTQ9_9BACT</name>